<dbReference type="GO" id="GO:0003989">
    <property type="term" value="F:acetyl-CoA carboxylase activity"/>
    <property type="evidence" value="ECO:0007669"/>
    <property type="project" value="InterPro"/>
</dbReference>
<dbReference type="Proteomes" id="UP000321034">
    <property type="component" value="Unassembled WGS sequence"/>
</dbReference>
<reference evidence="2 3" key="1">
    <citation type="submission" date="2019-08" db="EMBL/GenBank/DDBJ databases">
        <authorList>
            <person name="Dong K."/>
        </authorList>
    </citation>
    <scope>NUCLEOTIDE SEQUENCE [LARGE SCALE GENOMIC DNA]</scope>
    <source>
        <strain evidence="2 3">JCM14558</strain>
    </source>
</reference>
<dbReference type="EMBL" id="VRSV01000001">
    <property type="protein sequence ID" value="TXK13629.1"/>
    <property type="molecule type" value="Genomic_DNA"/>
</dbReference>
<evidence type="ECO:0000256" key="1">
    <source>
        <dbReference type="SAM" id="MobiDB-lite"/>
    </source>
</evidence>
<dbReference type="RefSeq" id="WP_147894274.1">
    <property type="nucleotide sequence ID" value="NZ_BAAANR010000001.1"/>
</dbReference>
<sequence>MSDSTAADDATPPDIRVRRGNPTDEELAALIAVVGGAYLAEAAETAVVPPTRSRWELSARALRRPLDRDRGWGGFSD</sequence>
<evidence type="ECO:0000313" key="3">
    <source>
        <dbReference type="Proteomes" id="UP000321034"/>
    </source>
</evidence>
<proteinExistence type="predicted"/>
<dbReference type="GO" id="GO:0004658">
    <property type="term" value="F:propionyl-CoA carboxylase activity"/>
    <property type="evidence" value="ECO:0007669"/>
    <property type="project" value="InterPro"/>
</dbReference>
<feature type="compositionally biased region" description="Low complexity" evidence="1">
    <location>
        <begin position="1"/>
        <end position="14"/>
    </location>
</feature>
<dbReference type="OrthoDB" id="5120802at2"/>
<comment type="caution">
    <text evidence="2">The sequence shown here is derived from an EMBL/GenBank/DDBJ whole genome shotgun (WGS) entry which is preliminary data.</text>
</comment>
<feature type="region of interest" description="Disordered" evidence="1">
    <location>
        <begin position="1"/>
        <end position="22"/>
    </location>
</feature>
<dbReference type="Pfam" id="PF13822">
    <property type="entry name" value="ACC_epsilon"/>
    <property type="match status" value="1"/>
</dbReference>
<accession>A0A5C8I5Q4</accession>
<protein>
    <submittedName>
        <fullName evidence="2">Acyl-CoA carboxylase subunit epsilon</fullName>
    </submittedName>
</protein>
<organism evidence="2 3">
    <name type="scientific">Microbacterium hatanonis</name>
    <dbReference type="NCBI Taxonomy" id="404366"/>
    <lineage>
        <taxon>Bacteria</taxon>
        <taxon>Bacillati</taxon>
        <taxon>Actinomycetota</taxon>
        <taxon>Actinomycetes</taxon>
        <taxon>Micrococcales</taxon>
        <taxon>Microbacteriaceae</taxon>
        <taxon>Microbacterium</taxon>
    </lineage>
</organism>
<dbReference type="InterPro" id="IPR032716">
    <property type="entry name" value="ACC_epsilon"/>
</dbReference>
<dbReference type="AlphaFoldDB" id="A0A5C8I5Q4"/>
<keyword evidence="3" id="KW-1185">Reference proteome</keyword>
<gene>
    <name evidence="2" type="ORF">FVP77_09695</name>
</gene>
<name>A0A5C8I5Q4_9MICO</name>
<evidence type="ECO:0000313" key="2">
    <source>
        <dbReference type="EMBL" id="TXK13629.1"/>
    </source>
</evidence>